<accession>A0A0K8QSH5</accession>
<keyword evidence="2" id="KW-0732">Signal</keyword>
<feature type="transmembrane region" description="Helical" evidence="1">
    <location>
        <begin position="417"/>
        <end position="435"/>
    </location>
</feature>
<keyword evidence="1" id="KW-0472">Membrane</keyword>
<evidence type="ECO:0000256" key="1">
    <source>
        <dbReference type="SAM" id="Phobius"/>
    </source>
</evidence>
<organism evidence="4">
    <name type="scientific">Mizugakiibacter sediminis</name>
    <dbReference type="NCBI Taxonomy" id="1475481"/>
    <lineage>
        <taxon>Bacteria</taxon>
        <taxon>Pseudomonadati</taxon>
        <taxon>Pseudomonadota</taxon>
        <taxon>Gammaproteobacteria</taxon>
        <taxon>Lysobacterales</taxon>
        <taxon>Rhodanobacteraceae</taxon>
        <taxon>Mizugakiibacter</taxon>
    </lineage>
</organism>
<feature type="signal peptide" evidence="2">
    <location>
        <begin position="1"/>
        <end position="25"/>
    </location>
</feature>
<proteinExistence type="predicted"/>
<dbReference type="STRING" id="1475481.GCA_000953855_02710"/>
<evidence type="ECO:0000313" key="3">
    <source>
        <dbReference type="EMBL" id="GAN43647.1"/>
    </source>
</evidence>
<dbReference type="Proteomes" id="UP000253740">
    <property type="component" value="Unassembled WGS sequence"/>
</dbReference>
<feature type="transmembrane region" description="Helical" evidence="1">
    <location>
        <begin position="278"/>
        <end position="299"/>
    </location>
</feature>
<feature type="chain" id="PRO_5007414658" evidence="2">
    <location>
        <begin position="26"/>
        <end position="441"/>
    </location>
</feature>
<feature type="transmembrane region" description="Helical" evidence="1">
    <location>
        <begin position="250"/>
        <end position="272"/>
    </location>
</feature>
<sequence>MRRSGLLFSLYLLAALMIGSPLVSAEPAEGVRIALGHSTAPLNGPWRFHVGDGPRWSSPDFDDSAWETVDLTPAPGAHDDDVGLPGYVSGWSRRGHAGYTGFAWYRIKVAVDSDEGIPLALAGPTLVDSAYQLYVDGKLLGGSGGFTGTVPTVYGVRPSVFPLSSAPSAGTSTYVIAFRVWMDPMYAGADSGGIHVAPTLGHADGIALLHQAQWLKTFTGYVADAVEPFAFVVLALMVVALMACRTGDAYRWLAAALIILALLRVKQALFFWTDWLSLGWVAAIVIVLTPLSLAAWTLAWRDWFRLDRPAWLGRAVGVLAVVYVVFVCVRQPWFMAGAPHGLKAVAHGVTASVRLAYAALYLWIIGRGLRRSPKPSTCLAALAAVLVGIGLFATEVSALGIPGIWFPYGVGVARGQYAYAAFIAVLFVLILQRSIGYARRG</sequence>
<feature type="transmembrane region" description="Helical" evidence="1">
    <location>
        <begin position="345"/>
        <end position="366"/>
    </location>
</feature>
<name>A0A0K8QSH5_9GAMM</name>
<gene>
    <name evidence="3" type="ORF">MBSD_0156</name>
    <name evidence="4" type="ORF">MBSD_n2658</name>
</gene>
<dbReference type="EMBL" id="DF970260">
    <property type="protein sequence ID" value="GAP67337.1"/>
    <property type="molecule type" value="Genomic_DNA"/>
</dbReference>
<keyword evidence="5" id="KW-1185">Reference proteome</keyword>
<dbReference type="SUPFAM" id="SSF49785">
    <property type="entry name" value="Galactose-binding domain-like"/>
    <property type="match status" value="1"/>
</dbReference>
<feature type="transmembrane region" description="Helical" evidence="1">
    <location>
        <begin position="225"/>
        <end position="243"/>
    </location>
</feature>
<dbReference type="EMBL" id="DF952378">
    <property type="protein sequence ID" value="GAN43647.1"/>
    <property type="molecule type" value="Genomic_DNA"/>
</dbReference>
<feature type="transmembrane region" description="Helical" evidence="1">
    <location>
        <begin position="311"/>
        <end position="333"/>
    </location>
</feature>
<keyword evidence="1" id="KW-1133">Transmembrane helix</keyword>
<evidence type="ECO:0000313" key="4">
    <source>
        <dbReference type="EMBL" id="GAP67337.1"/>
    </source>
</evidence>
<keyword evidence="1" id="KW-0812">Transmembrane</keyword>
<keyword evidence="3" id="KW-0378">Hydrolase</keyword>
<reference evidence="3" key="1">
    <citation type="submission" date="2015-03" db="EMBL/GenBank/DDBJ databases">
        <title>Draft genome sequence of Mizugakiibacter sediminis skMP5.</title>
        <authorList>
            <person name="Watanabe T."/>
            <person name="Kojima H."/>
            <person name="Fukui M."/>
        </authorList>
    </citation>
    <scope>NUCLEOTIDE SEQUENCE</scope>
    <source>
        <strain evidence="3">SkMP5</strain>
    </source>
</reference>
<dbReference type="GO" id="GO:0016787">
    <property type="term" value="F:hydrolase activity"/>
    <property type="evidence" value="ECO:0007669"/>
    <property type="project" value="UniProtKB-KW"/>
</dbReference>
<dbReference type="InterPro" id="IPR008979">
    <property type="entry name" value="Galactose-bd-like_sf"/>
</dbReference>
<dbReference type="Gene3D" id="2.60.120.260">
    <property type="entry name" value="Galactose-binding domain-like"/>
    <property type="match status" value="1"/>
</dbReference>
<dbReference type="HOGENOM" id="CLU_595632_0_0_6"/>
<evidence type="ECO:0000256" key="2">
    <source>
        <dbReference type="SAM" id="SignalP"/>
    </source>
</evidence>
<feature type="transmembrane region" description="Helical" evidence="1">
    <location>
        <begin position="378"/>
        <end position="405"/>
    </location>
</feature>
<evidence type="ECO:0000313" key="5">
    <source>
        <dbReference type="Proteomes" id="UP000253740"/>
    </source>
</evidence>
<protein>
    <submittedName>
        <fullName evidence="3">Glycoside hydrolase</fullName>
    </submittedName>
</protein>
<dbReference type="AlphaFoldDB" id="A0A0K8QSH5"/>
<reference evidence="4" key="2">
    <citation type="submission" date="2015-08" db="EMBL/GenBank/DDBJ databases">
        <title>Complete DNA Sequence of Pseudomonas syringae pv. actinidiae, the Causal Agent of Kiwifruit Canker Disease.</title>
        <authorList>
            <person name="Rikkerink E.H.A."/>
            <person name="Fineran P.C."/>
        </authorList>
    </citation>
    <scope>NUCLEOTIDE SEQUENCE</scope>
    <source>
        <strain evidence="4">SkMP5</strain>
    </source>
</reference>